<dbReference type="Proteomes" id="UP000256486">
    <property type="component" value="Unassembled WGS sequence"/>
</dbReference>
<dbReference type="Pfam" id="PF00378">
    <property type="entry name" value="ECH_1"/>
    <property type="match status" value="1"/>
</dbReference>
<keyword evidence="11" id="KW-0511">Multifunctional enzyme</keyword>
<evidence type="ECO:0000256" key="9">
    <source>
        <dbReference type="ARBA" id="ARBA00023098"/>
    </source>
</evidence>
<dbReference type="PANTHER" id="PTHR43612:SF3">
    <property type="entry name" value="TRIFUNCTIONAL ENZYME SUBUNIT ALPHA, MITOCHONDRIAL"/>
    <property type="match status" value="1"/>
</dbReference>
<dbReference type="CDD" id="cd06558">
    <property type="entry name" value="crotonase-like"/>
    <property type="match status" value="1"/>
</dbReference>
<dbReference type="Gene3D" id="3.40.50.720">
    <property type="entry name" value="NAD(P)-binding Rossmann-like Domain"/>
    <property type="match status" value="1"/>
</dbReference>
<dbReference type="GO" id="GO:0004300">
    <property type="term" value="F:enoyl-CoA hydratase activity"/>
    <property type="evidence" value="ECO:0007669"/>
    <property type="project" value="TreeGrafter"/>
</dbReference>
<dbReference type="GO" id="GO:0016509">
    <property type="term" value="F:long-chain (3S)-3-hydroxyacyl-CoA dehydrogenase (NAD+) activity"/>
    <property type="evidence" value="ECO:0007669"/>
    <property type="project" value="TreeGrafter"/>
</dbReference>
<comment type="pathway">
    <text evidence="1">Lipid metabolism; fatty acid beta-oxidation.</text>
</comment>
<keyword evidence="7" id="KW-0560">Oxidoreductase</keyword>
<comment type="similarity">
    <text evidence="3">In the central section; belongs to the 3-hydroxyacyl-CoA dehydrogenase family.</text>
</comment>
<dbReference type="FunFam" id="1.10.1040.50:FF:000005">
    <property type="entry name" value="Probable 3-hydroxyacyl-CoA dehydrogenase"/>
    <property type="match status" value="1"/>
</dbReference>
<evidence type="ECO:0000256" key="7">
    <source>
        <dbReference type="ARBA" id="ARBA00023002"/>
    </source>
</evidence>
<dbReference type="OrthoDB" id="3229174at2"/>
<dbReference type="PANTHER" id="PTHR43612">
    <property type="entry name" value="TRIFUNCTIONAL ENZYME SUBUNIT ALPHA"/>
    <property type="match status" value="1"/>
</dbReference>
<dbReference type="SUPFAM" id="SSF48179">
    <property type="entry name" value="6-phosphogluconate dehydrogenase C-terminal domain-like"/>
    <property type="match status" value="2"/>
</dbReference>
<dbReference type="Pfam" id="PF00725">
    <property type="entry name" value="3HCDH"/>
    <property type="match status" value="1"/>
</dbReference>
<keyword evidence="16" id="KW-1185">Reference proteome</keyword>
<evidence type="ECO:0000256" key="12">
    <source>
        <dbReference type="ARBA" id="ARBA00049556"/>
    </source>
</evidence>
<evidence type="ECO:0000256" key="8">
    <source>
        <dbReference type="ARBA" id="ARBA00023027"/>
    </source>
</evidence>
<dbReference type="UniPathway" id="UPA00659"/>
<evidence type="ECO:0000313" key="15">
    <source>
        <dbReference type="EMBL" id="RFA09995.1"/>
    </source>
</evidence>
<gene>
    <name evidence="15" type="ORF">B7R54_12870</name>
</gene>
<comment type="catalytic activity">
    <reaction evidence="12">
        <text>a (3S)-3-hydroxyacyl-CoA + NAD(+) = a 3-oxoacyl-CoA + NADH + H(+)</text>
        <dbReference type="Rhea" id="RHEA:22432"/>
        <dbReference type="ChEBI" id="CHEBI:15378"/>
        <dbReference type="ChEBI" id="CHEBI:57318"/>
        <dbReference type="ChEBI" id="CHEBI:57540"/>
        <dbReference type="ChEBI" id="CHEBI:57945"/>
        <dbReference type="ChEBI" id="CHEBI:90726"/>
        <dbReference type="EC" id="1.1.1.35"/>
    </reaction>
</comment>
<feature type="domain" description="3-hydroxyacyl-CoA dehydrogenase C-terminal" evidence="13">
    <location>
        <begin position="508"/>
        <end position="608"/>
    </location>
</feature>
<keyword evidence="5" id="KW-0276">Fatty acid metabolism</keyword>
<keyword evidence="9" id="KW-0443">Lipid metabolism</keyword>
<dbReference type="InterPro" id="IPR008927">
    <property type="entry name" value="6-PGluconate_DH-like_C_sf"/>
</dbReference>
<name>A0A3E0VK33_9MICO</name>
<dbReference type="InterPro" id="IPR006108">
    <property type="entry name" value="3HC_DH_C"/>
</dbReference>
<evidence type="ECO:0000313" key="16">
    <source>
        <dbReference type="Proteomes" id="UP000256486"/>
    </source>
</evidence>
<evidence type="ECO:0000256" key="10">
    <source>
        <dbReference type="ARBA" id="ARBA00023239"/>
    </source>
</evidence>
<dbReference type="GO" id="GO:0006635">
    <property type="term" value="P:fatty acid beta-oxidation"/>
    <property type="evidence" value="ECO:0007669"/>
    <property type="project" value="UniProtKB-UniPathway"/>
</dbReference>
<comment type="caution">
    <text evidence="15">The sequence shown here is derived from an EMBL/GenBank/DDBJ whole genome shotgun (WGS) entry which is preliminary data.</text>
</comment>
<evidence type="ECO:0000256" key="4">
    <source>
        <dbReference type="ARBA" id="ARBA00009463"/>
    </source>
</evidence>
<dbReference type="Gene3D" id="1.10.1040.50">
    <property type="match status" value="1"/>
</dbReference>
<dbReference type="InterPro" id="IPR001753">
    <property type="entry name" value="Enoyl-CoA_hydra/iso"/>
</dbReference>
<evidence type="ECO:0000256" key="6">
    <source>
        <dbReference type="ARBA" id="ARBA00022963"/>
    </source>
</evidence>
<keyword evidence="6" id="KW-0442">Lipid degradation</keyword>
<dbReference type="InterPro" id="IPR036291">
    <property type="entry name" value="NAD(P)-bd_dom_sf"/>
</dbReference>
<dbReference type="InterPro" id="IPR029045">
    <property type="entry name" value="ClpP/crotonase-like_dom_sf"/>
</dbReference>
<evidence type="ECO:0000256" key="11">
    <source>
        <dbReference type="ARBA" id="ARBA00023268"/>
    </source>
</evidence>
<dbReference type="AlphaFoldDB" id="A0A3E0VK33"/>
<sequence length="728" mass="77473">MSDSSTTTHTPTIRWEKSDDGIVILTLDDPNHSANTMNADYVASLDTALEQLTAEFDSVTGVILTSAKTTFVAGGDLNEILSHTDDDAAQISAHVARLKAQLRTLETYGRPVVAALNGAALGGGLEIALATHHRVLADVRGAVVGFPEVGLGLLPGGGGIVRSVRMLGIAVAIGEVLTTNRRFRPQEALAAGLVDEVVSTVDGLVPAARAWILSNPDARQPWDRPGHTIPGGAPSDPRIAATIPAYPATLRKTLKGVALPAPRAILAAAIEGADVDFETAEVIETRYFVSLATSRVAKNLITTFFDLRAVNAGASRPVGFEVEPPSRIGVLGAGMMGAGIAYVSAKAGLDVVLKDVSIEAAERGRQYSARLVEKDVDRGRSTAEQGAALLARIRPTADPADFSGVDFVIEAVFESVELKQAVFQEIQNVVRPDSVLGSNTSTLPITTLAEGVERSADFIGIHFFSPVDRMPLVEIITGRETSERTLARAFDFARQIGKSPIVVNDSRGFFTSRVIMTFLNEAVAALGEGVDPASIEQAGLQAGYPAGPLQLLDELTLTLPRRVRDEATAATSRTGDARTPHGADAVIDRMIDEFDRPGRSSGRGFYEYDENGRRTRLWPGLRKAYPAGRANVPFDDLKERMLFAEAIETVKCFDEGVLRSAADANVGSLLGIGFPAWTGGVVQYVESYPGGIAGFVDRARELSARYGERFAPPDSLVERAGTSIPSHI</sequence>
<reference evidence="15 16" key="1">
    <citation type="submission" date="2017-04" db="EMBL/GenBank/DDBJ databases">
        <title>Comparative genome analysis of Subtercola boreus.</title>
        <authorList>
            <person name="Cho Y.-J."/>
            <person name="Cho A."/>
            <person name="Kim O.-S."/>
            <person name="Lee J.-I."/>
        </authorList>
    </citation>
    <scope>NUCLEOTIDE SEQUENCE [LARGE SCALE GENOMIC DNA]</scope>
    <source>
        <strain evidence="15 16">K300</strain>
    </source>
</reference>
<evidence type="ECO:0000259" key="13">
    <source>
        <dbReference type="Pfam" id="PF00725"/>
    </source>
</evidence>
<dbReference type="SUPFAM" id="SSF52096">
    <property type="entry name" value="ClpP/crotonase"/>
    <property type="match status" value="1"/>
</dbReference>
<protein>
    <submittedName>
        <fullName evidence="15">3-hydroxyacyl-CoA dehydrogenase</fullName>
    </submittedName>
</protein>
<comment type="pathway">
    <text evidence="2">Lipid metabolism; butanoate metabolism.</text>
</comment>
<accession>A0A3E0VK33</accession>
<feature type="domain" description="3-hydroxyacyl-CoA dehydrogenase NAD binding" evidence="14">
    <location>
        <begin position="328"/>
        <end position="505"/>
    </location>
</feature>
<evidence type="ECO:0000259" key="14">
    <source>
        <dbReference type="Pfam" id="PF02737"/>
    </source>
</evidence>
<dbReference type="FunFam" id="3.40.50.720:FF:000009">
    <property type="entry name" value="Fatty oxidation complex, alpha subunit"/>
    <property type="match status" value="1"/>
</dbReference>
<comment type="similarity">
    <text evidence="4">Belongs to the 3-hydroxyacyl-CoA dehydrogenase family.</text>
</comment>
<evidence type="ECO:0000256" key="1">
    <source>
        <dbReference type="ARBA" id="ARBA00005005"/>
    </source>
</evidence>
<evidence type="ECO:0000256" key="2">
    <source>
        <dbReference type="ARBA" id="ARBA00005086"/>
    </source>
</evidence>
<proteinExistence type="inferred from homology"/>
<keyword evidence="8" id="KW-0520">NAD</keyword>
<organism evidence="15 16">
    <name type="scientific">Subtercola boreus</name>
    <dbReference type="NCBI Taxonomy" id="120213"/>
    <lineage>
        <taxon>Bacteria</taxon>
        <taxon>Bacillati</taxon>
        <taxon>Actinomycetota</taxon>
        <taxon>Actinomycetes</taxon>
        <taxon>Micrococcales</taxon>
        <taxon>Microbacteriaceae</taxon>
        <taxon>Subtercola</taxon>
    </lineage>
</organism>
<dbReference type="InterPro" id="IPR006176">
    <property type="entry name" value="3-OHacyl-CoA_DH_NAD-bd"/>
</dbReference>
<dbReference type="SUPFAM" id="SSF51735">
    <property type="entry name" value="NAD(P)-binding Rossmann-fold domains"/>
    <property type="match status" value="1"/>
</dbReference>
<keyword evidence="10" id="KW-0456">Lyase</keyword>
<dbReference type="EMBL" id="NBWZ01000001">
    <property type="protein sequence ID" value="RFA09995.1"/>
    <property type="molecule type" value="Genomic_DNA"/>
</dbReference>
<dbReference type="Pfam" id="PF02737">
    <property type="entry name" value="3HCDH_N"/>
    <property type="match status" value="1"/>
</dbReference>
<dbReference type="Gene3D" id="3.90.226.10">
    <property type="entry name" value="2-enoyl-CoA Hydratase, Chain A, domain 1"/>
    <property type="match status" value="1"/>
</dbReference>
<evidence type="ECO:0000256" key="3">
    <source>
        <dbReference type="ARBA" id="ARBA00007005"/>
    </source>
</evidence>
<dbReference type="InterPro" id="IPR050136">
    <property type="entry name" value="FA_oxidation_alpha_subunit"/>
</dbReference>
<dbReference type="GO" id="GO:0070403">
    <property type="term" value="F:NAD+ binding"/>
    <property type="evidence" value="ECO:0007669"/>
    <property type="project" value="InterPro"/>
</dbReference>
<dbReference type="RefSeq" id="WP_116415393.1">
    <property type="nucleotide sequence ID" value="NZ_NBWZ01000001.1"/>
</dbReference>
<evidence type="ECO:0000256" key="5">
    <source>
        <dbReference type="ARBA" id="ARBA00022832"/>
    </source>
</evidence>